<evidence type="ECO:0000259" key="1">
    <source>
        <dbReference type="Pfam" id="PF13468"/>
    </source>
</evidence>
<gene>
    <name evidence="3" type="ORF">CK623_03430</name>
    <name evidence="2" type="ORF">CK625_01575</name>
    <name evidence="4" type="ORF">EBQ34_04850</name>
</gene>
<dbReference type="InterPro" id="IPR029068">
    <property type="entry name" value="Glyas_Bleomycin-R_OHBP_Dase"/>
</dbReference>
<evidence type="ECO:0000313" key="5">
    <source>
        <dbReference type="Proteomes" id="UP000218054"/>
    </source>
</evidence>
<dbReference type="Pfam" id="PF13468">
    <property type="entry name" value="Glyoxalase_3"/>
    <property type="match status" value="1"/>
</dbReference>
<accession>A0A3M6RLT6</accession>
<reference evidence="4 7" key="2">
    <citation type="submission" date="2018-10" db="EMBL/GenBank/DDBJ databases">
        <title>Comamonadaceae CDC group NO-1 genome sequencing and assembly.</title>
        <authorList>
            <person name="Bernier A.-M."/>
            <person name="Bernard K."/>
        </authorList>
    </citation>
    <scope>NUCLEOTIDE SEQUENCE [LARGE SCALE GENOMIC DNA]</scope>
    <source>
        <strain evidence="4 7">NML180582</strain>
    </source>
</reference>
<accession>A0A2A2AR07</accession>
<dbReference type="AlphaFoldDB" id="A0A2A2ALZ2"/>
<dbReference type="OrthoDB" id="9111355at2"/>
<dbReference type="EMBL" id="NSJB01000001">
    <property type="protein sequence ID" value="PAT38741.1"/>
    <property type="molecule type" value="Genomic_DNA"/>
</dbReference>
<dbReference type="Gene3D" id="3.10.180.10">
    <property type="entry name" value="2,3-Dihydroxybiphenyl 1,2-Dioxygenase, domain 1"/>
    <property type="match status" value="1"/>
</dbReference>
<dbReference type="Proteomes" id="UP000218054">
    <property type="component" value="Unassembled WGS sequence"/>
</dbReference>
<dbReference type="EMBL" id="NSJD01000003">
    <property type="protein sequence ID" value="PAT41000.1"/>
    <property type="molecule type" value="Genomic_DNA"/>
</dbReference>
<dbReference type="InterPro" id="IPR025870">
    <property type="entry name" value="Glyoxalase-like_dom"/>
</dbReference>
<evidence type="ECO:0000313" key="6">
    <source>
        <dbReference type="Proteomes" id="UP000218644"/>
    </source>
</evidence>
<reference evidence="5 6" key="1">
    <citation type="submission" date="2017-08" db="EMBL/GenBank/DDBJ databases">
        <title>WGS of Clinical strains of the CDC Group NO-1 linked to zoonotic infections in humans.</title>
        <authorList>
            <person name="Bernier A.-M."/>
            <person name="Bernard K."/>
        </authorList>
    </citation>
    <scope>NUCLEOTIDE SEQUENCE [LARGE SCALE GENOMIC DNA]</scope>
    <source>
        <strain evidence="2 5">NML00-0135</strain>
        <strain evidence="3 6">NML79-0751</strain>
    </source>
</reference>
<dbReference type="Proteomes" id="UP000275180">
    <property type="component" value="Unassembled WGS sequence"/>
</dbReference>
<accession>A0A2A2ALZ2</accession>
<evidence type="ECO:0000313" key="2">
    <source>
        <dbReference type="EMBL" id="PAT38741.1"/>
    </source>
</evidence>
<dbReference type="Proteomes" id="UP000218644">
    <property type="component" value="Unassembled WGS sequence"/>
</dbReference>
<sequence length="221" mass="23363">MMADTLEQGAAWCQATLGIAPGPGGAHPLFGTHNRLLSIATQAGPFAQAYLEIIAIDPAASPAAGPDGRARRRWFDMDDAALRAQVRAQGPRLIHWVARVPDLARACAALAAKGIERGDILPASRQTPRGLLQWQIAVRPDGQRLFDGCLPTLIQWGQTHPSDALPDSGLALHSLHLQHPQAEALRAALKALGLSGQLQLSAGPARLSAQLHTPRGLVTVA</sequence>
<dbReference type="EMBL" id="RDQJ01000005">
    <property type="protein sequence ID" value="RMX16044.1"/>
    <property type="molecule type" value="Genomic_DNA"/>
</dbReference>
<proteinExistence type="predicted"/>
<evidence type="ECO:0000313" key="4">
    <source>
        <dbReference type="EMBL" id="RMX16044.1"/>
    </source>
</evidence>
<evidence type="ECO:0000313" key="7">
    <source>
        <dbReference type="Proteomes" id="UP000275180"/>
    </source>
</evidence>
<comment type="caution">
    <text evidence="2">The sequence shown here is derived from an EMBL/GenBank/DDBJ whole genome shotgun (WGS) entry which is preliminary data.</text>
</comment>
<keyword evidence="5" id="KW-1185">Reference proteome</keyword>
<protein>
    <submittedName>
        <fullName evidence="4">VOC family protein</fullName>
    </submittedName>
</protein>
<feature type="domain" description="Glyoxalase-like" evidence="1">
    <location>
        <begin position="2"/>
        <end position="192"/>
    </location>
</feature>
<name>A0A2A2ALZ2_9BURK</name>
<evidence type="ECO:0000313" key="3">
    <source>
        <dbReference type="EMBL" id="PAT41000.1"/>
    </source>
</evidence>
<organism evidence="2 5">
    <name type="scientific">Vandammella animalimorsus</name>
    <dbReference type="NCBI Taxonomy" id="2029117"/>
    <lineage>
        <taxon>Bacteria</taxon>
        <taxon>Pseudomonadati</taxon>
        <taxon>Pseudomonadota</taxon>
        <taxon>Betaproteobacteria</taxon>
        <taxon>Burkholderiales</taxon>
        <taxon>Comamonadaceae</taxon>
        <taxon>Vandammella</taxon>
    </lineage>
</organism>